<gene>
    <name evidence="1" type="ORF">MUK42_37792</name>
</gene>
<name>A0A9E7EEQ9_9LILI</name>
<dbReference type="Proteomes" id="UP001055439">
    <property type="component" value="Chromosome 1"/>
</dbReference>
<reference evidence="1" key="1">
    <citation type="submission" date="2022-05" db="EMBL/GenBank/DDBJ databases">
        <title>The Musa troglodytarum L. genome provides insights into the mechanism of non-climacteric behaviour and enrichment of carotenoids.</title>
        <authorList>
            <person name="Wang J."/>
        </authorList>
    </citation>
    <scope>NUCLEOTIDE SEQUENCE</scope>
    <source>
        <tissue evidence="1">Leaf</tissue>
    </source>
</reference>
<evidence type="ECO:0000313" key="1">
    <source>
        <dbReference type="EMBL" id="URD75924.1"/>
    </source>
</evidence>
<dbReference type="EMBL" id="CP097502">
    <property type="protein sequence ID" value="URD75924.1"/>
    <property type="molecule type" value="Genomic_DNA"/>
</dbReference>
<sequence>MKVWATPNVDYIYSGCGSWVTSIYYVNLLRHCECKTSKESVESTMSRDHAMKMNLRKFEGYMEKVKRKYWFLKEIV</sequence>
<organism evidence="1 2">
    <name type="scientific">Musa troglodytarum</name>
    <name type="common">fe'i banana</name>
    <dbReference type="NCBI Taxonomy" id="320322"/>
    <lineage>
        <taxon>Eukaryota</taxon>
        <taxon>Viridiplantae</taxon>
        <taxon>Streptophyta</taxon>
        <taxon>Embryophyta</taxon>
        <taxon>Tracheophyta</taxon>
        <taxon>Spermatophyta</taxon>
        <taxon>Magnoliopsida</taxon>
        <taxon>Liliopsida</taxon>
        <taxon>Zingiberales</taxon>
        <taxon>Musaceae</taxon>
        <taxon>Musa</taxon>
    </lineage>
</organism>
<evidence type="ECO:0000313" key="2">
    <source>
        <dbReference type="Proteomes" id="UP001055439"/>
    </source>
</evidence>
<accession>A0A9E7EEQ9</accession>
<dbReference type="AlphaFoldDB" id="A0A9E7EEQ9"/>
<protein>
    <submittedName>
        <fullName evidence="1">Uncharacterized protein</fullName>
    </submittedName>
</protein>
<proteinExistence type="predicted"/>
<keyword evidence="2" id="KW-1185">Reference proteome</keyword>